<dbReference type="PROSITE" id="PS51257">
    <property type="entry name" value="PROKAR_LIPOPROTEIN"/>
    <property type="match status" value="1"/>
</dbReference>
<name>A0A9X2KUW9_9FLAO</name>
<gene>
    <name evidence="1" type="ORF">MKO06_01515</name>
</gene>
<dbReference type="EMBL" id="JANCNS010000001">
    <property type="protein sequence ID" value="MCP9198567.1"/>
    <property type="molecule type" value="Genomic_DNA"/>
</dbReference>
<keyword evidence="2" id="KW-1185">Reference proteome</keyword>
<dbReference type="AlphaFoldDB" id="A0A9X2KUW9"/>
<reference evidence="1" key="1">
    <citation type="submission" date="2022-07" db="EMBL/GenBank/DDBJ databases">
        <title>Gramela sediminis sp. nov., isolated from deep-sea sediment of the Indian Ocean.</title>
        <authorList>
            <person name="Shi H."/>
        </authorList>
    </citation>
    <scope>NUCLEOTIDE SEQUENCE</scope>
    <source>
        <strain evidence="1">GC03-9</strain>
    </source>
</reference>
<sequence length="77" mass="8910">MKRLFKPLCGLLIMATVFTSCRDTAEKEVIVKEVEVEKEQEVSEEEREGILERTAKKVDKKVNKEINEEIEKIGDDN</sequence>
<evidence type="ECO:0000313" key="1">
    <source>
        <dbReference type="EMBL" id="MCP9198567.1"/>
    </source>
</evidence>
<dbReference type="Proteomes" id="UP001155280">
    <property type="component" value="Unassembled WGS sequence"/>
</dbReference>
<protein>
    <submittedName>
        <fullName evidence="1">Uncharacterized protein</fullName>
    </submittedName>
</protein>
<evidence type="ECO:0000313" key="2">
    <source>
        <dbReference type="Proteomes" id="UP001155280"/>
    </source>
</evidence>
<accession>A0A9X2KUW9</accession>
<proteinExistence type="predicted"/>
<dbReference type="RefSeq" id="WP_241550574.1">
    <property type="nucleotide sequence ID" value="NZ_JANCNS010000001.1"/>
</dbReference>
<organism evidence="1 2">
    <name type="scientific">Christiangramia oceanisediminis</name>
    <dbReference type="NCBI Taxonomy" id="2920386"/>
    <lineage>
        <taxon>Bacteria</taxon>
        <taxon>Pseudomonadati</taxon>
        <taxon>Bacteroidota</taxon>
        <taxon>Flavobacteriia</taxon>
        <taxon>Flavobacteriales</taxon>
        <taxon>Flavobacteriaceae</taxon>
        <taxon>Christiangramia</taxon>
    </lineage>
</organism>
<comment type="caution">
    <text evidence="1">The sequence shown here is derived from an EMBL/GenBank/DDBJ whole genome shotgun (WGS) entry which is preliminary data.</text>
</comment>